<dbReference type="Proteomes" id="UP001501138">
    <property type="component" value="Unassembled WGS sequence"/>
</dbReference>
<dbReference type="GO" id="GO:0016874">
    <property type="term" value="F:ligase activity"/>
    <property type="evidence" value="ECO:0007669"/>
    <property type="project" value="UniProtKB-KW"/>
</dbReference>
<dbReference type="SUPFAM" id="SSF55144">
    <property type="entry name" value="LigT-like"/>
    <property type="match status" value="1"/>
</dbReference>
<dbReference type="RefSeq" id="WP_344246085.1">
    <property type="nucleotide sequence ID" value="NZ_BAAAPM010000003.1"/>
</dbReference>
<dbReference type="InterPro" id="IPR009097">
    <property type="entry name" value="Cyclic_Pdiesterase"/>
</dbReference>
<protein>
    <submittedName>
        <fullName evidence="1">2'-5' RNA ligase family protein</fullName>
    </submittedName>
</protein>
<reference evidence="1 2" key="1">
    <citation type="journal article" date="2019" name="Int. J. Syst. Evol. Microbiol.">
        <title>The Global Catalogue of Microorganisms (GCM) 10K type strain sequencing project: providing services to taxonomists for standard genome sequencing and annotation.</title>
        <authorList>
            <consortium name="The Broad Institute Genomics Platform"/>
            <consortium name="The Broad Institute Genome Sequencing Center for Infectious Disease"/>
            <person name="Wu L."/>
            <person name="Ma J."/>
        </authorList>
    </citation>
    <scope>NUCLEOTIDE SEQUENCE [LARGE SCALE GENOMIC DNA]</scope>
    <source>
        <strain evidence="1 2">JCM 15589</strain>
    </source>
</reference>
<dbReference type="Gene3D" id="3.90.1140.10">
    <property type="entry name" value="Cyclic phosphodiesterase"/>
    <property type="match status" value="1"/>
</dbReference>
<sequence length="192" mass="20124">MSAPAEPFVAGSTALVVAVPEAEPVVGELRRSLDSSARFGVPAHVTVLFPFLPAAAIDDAVLDALREVVGSCPAFDASFTGCGRFPGVLYLVPEPAAPWRELTGAVWSRWPEAPPYGGAFEEVLPHLTVADGQAPDVLEAAEAVVTARLPVRTAVAEVLLLEFDGEAWRRRASFSLGGGDAAGRQARPPRGL</sequence>
<organism evidence="1 2">
    <name type="scientific">Isoptericola hypogeus</name>
    <dbReference type="NCBI Taxonomy" id="300179"/>
    <lineage>
        <taxon>Bacteria</taxon>
        <taxon>Bacillati</taxon>
        <taxon>Actinomycetota</taxon>
        <taxon>Actinomycetes</taxon>
        <taxon>Micrococcales</taxon>
        <taxon>Promicromonosporaceae</taxon>
        <taxon>Isoptericola</taxon>
    </lineage>
</organism>
<keyword evidence="1" id="KW-0436">Ligase</keyword>
<evidence type="ECO:0000313" key="1">
    <source>
        <dbReference type="EMBL" id="GAA1714956.1"/>
    </source>
</evidence>
<evidence type="ECO:0000313" key="2">
    <source>
        <dbReference type="Proteomes" id="UP001501138"/>
    </source>
</evidence>
<accession>A0ABN2IZL5</accession>
<gene>
    <name evidence="1" type="ORF">GCM10009809_08940</name>
</gene>
<dbReference type="EMBL" id="BAAAPM010000003">
    <property type="protein sequence ID" value="GAA1714956.1"/>
    <property type="molecule type" value="Genomic_DNA"/>
</dbReference>
<dbReference type="Pfam" id="PF13563">
    <property type="entry name" value="2_5_RNA_ligase2"/>
    <property type="match status" value="1"/>
</dbReference>
<keyword evidence="2" id="KW-1185">Reference proteome</keyword>
<comment type="caution">
    <text evidence="1">The sequence shown here is derived from an EMBL/GenBank/DDBJ whole genome shotgun (WGS) entry which is preliminary data.</text>
</comment>
<name>A0ABN2IZL5_9MICO</name>
<proteinExistence type="predicted"/>